<name>A0A4R2BRS4_9HYPH</name>
<sequence>MADPRELILARLAVVAATVEDIRKVKRNEFSQDETVLPLAVILDGDETADERDPVSRPPTAPRIMTMTPEIYLIVADKATTVGTKVNLMRSRFINAVANDAELAALTKDREGGRYEGAASGLSRGRSMIGEVGLSFSFRYVLRPGSI</sequence>
<dbReference type="RefSeq" id="WP_132075906.1">
    <property type="nucleotide sequence ID" value="NZ_SLVU01000008.1"/>
</dbReference>
<comment type="caution">
    <text evidence="1">The sequence shown here is derived from an EMBL/GenBank/DDBJ whole genome shotgun (WGS) entry which is preliminary data.</text>
</comment>
<gene>
    <name evidence="1" type="ORF">EV184_108215</name>
</gene>
<dbReference type="Proteomes" id="UP000295043">
    <property type="component" value="Unassembled WGS sequence"/>
</dbReference>
<proteinExistence type="predicted"/>
<organism evidence="1 2">
    <name type="scientific">Sinorhizobium americanum</name>
    <dbReference type="NCBI Taxonomy" id="194963"/>
    <lineage>
        <taxon>Bacteria</taxon>
        <taxon>Pseudomonadati</taxon>
        <taxon>Pseudomonadota</taxon>
        <taxon>Alphaproteobacteria</taxon>
        <taxon>Hyphomicrobiales</taxon>
        <taxon>Rhizobiaceae</taxon>
        <taxon>Sinorhizobium/Ensifer group</taxon>
        <taxon>Sinorhizobium</taxon>
    </lineage>
</organism>
<dbReference type="EMBL" id="SLVU01000008">
    <property type="protein sequence ID" value="TCN30341.1"/>
    <property type="molecule type" value="Genomic_DNA"/>
</dbReference>
<dbReference type="AlphaFoldDB" id="A0A4R2BRS4"/>
<reference evidence="1 2" key="1">
    <citation type="submission" date="2019-03" db="EMBL/GenBank/DDBJ databases">
        <title>Genomic Encyclopedia of Type Strains, Phase IV (KMG-V): Genome sequencing to study the core and pangenomes of soil and plant-associated prokaryotes.</title>
        <authorList>
            <person name="Whitman W."/>
        </authorList>
    </citation>
    <scope>NUCLEOTIDE SEQUENCE [LARGE SCALE GENOMIC DNA]</scope>
    <source>
        <strain evidence="1 2">23C40</strain>
    </source>
</reference>
<evidence type="ECO:0000313" key="2">
    <source>
        <dbReference type="Proteomes" id="UP000295043"/>
    </source>
</evidence>
<protein>
    <submittedName>
        <fullName evidence="1">Uncharacterized protein</fullName>
    </submittedName>
</protein>
<accession>A0A4R2BRS4</accession>
<evidence type="ECO:0000313" key="1">
    <source>
        <dbReference type="EMBL" id="TCN30341.1"/>
    </source>
</evidence>